<feature type="transmembrane region" description="Helical" evidence="6">
    <location>
        <begin position="28"/>
        <end position="45"/>
    </location>
</feature>
<accession>A0A2U3KXI1</accession>
<dbReference type="InterPro" id="IPR005598">
    <property type="entry name" value="ATP_synth_I"/>
</dbReference>
<dbReference type="Pfam" id="PF03899">
    <property type="entry name" value="ATP-synt_I"/>
    <property type="match status" value="1"/>
</dbReference>
<protein>
    <submittedName>
        <fullName evidence="7">ATP synthase protein I</fullName>
    </submittedName>
</protein>
<keyword evidence="2" id="KW-1003">Cell membrane</keyword>
<evidence type="ECO:0000256" key="2">
    <source>
        <dbReference type="ARBA" id="ARBA00022475"/>
    </source>
</evidence>
<evidence type="ECO:0000256" key="3">
    <source>
        <dbReference type="ARBA" id="ARBA00022692"/>
    </source>
</evidence>
<keyword evidence="5 6" id="KW-0472">Membrane</keyword>
<dbReference type="EMBL" id="OMOD01000148">
    <property type="protein sequence ID" value="SPF44365.1"/>
    <property type="molecule type" value="Genomic_DNA"/>
</dbReference>
<evidence type="ECO:0000256" key="6">
    <source>
        <dbReference type="SAM" id="Phobius"/>
    </source>
</evidence>
<dbReference type="Proteomes" id="UP000238701">
    <property type="component" value="Unassembled WGS sequence"/>
</dbReference>
<keyword evidence="4 6" id="KW-1133">Transmembrane helix</keyword>
<evidence type="ECO:0000256" key="5">
    <source>
        <dbReference type="ARBA" id="ARBA00023136"/>
    </source>
</evidence>
<feature type="transmembrane region" description="Helical" evidence="6">
    <location>
        <begin position="97"/>
        <end position="116"/>
    </location>
</feature>
<reference evidence="8" key="1">
    <citation type="submission" date="2018-02" db="EMBL/GenBank/DDBJ databases">
        <authorList>
            <person name="Hausmann B."/>
        </authorList>
    </citation>
    <scope>NUCLEOTIDE SEQUENCE [LARGE SCALE GENOMIC DNA]</scope>
    <source>
        <strain evidence="8">Peat soil MAG SbA1</strain>
    </source>
</reference>
<comment type="subcellular location">
    <subcellularLocation>
        <location evidence="1">Cell membrane</location>
        <topology evidence="1">Multi-pass membrane protein</topology>
    </subcellularLocation>
</comment>
<organism evidence="7 8">
    <name type="scientific">Candidatus Sulfotelmatobacter kueseliae</name>
    <dbReference type="NCBI Taxonomy" id="2042962"/>
    <lineage>
        <taxon>Bacteria</taxon>
        <taxon>Pseudomonadati</taxon>
        <taxon>Acidobacteriota</taxon>
        <taxon>Terriglobia</taxon>
        <taxon>Terriglobales</taxon>
        <taxon>Candidatus Korobacteraceae</taxon>
        <taxon>Candidatus Sulfotelmatobacter</taxon>
    </lineage>
</organism>
<dbReference type="GO" id="GO:0005886">
    <property type="term" value="C:plasma membrane"/>
    <property type="evidence" value="ECO:0007669"/>
    <property type="project" value="UniProtKB-SubCell"/>
</dbReference>
<proteinExistence type="predicted"/>
<evidence type="ECO:0000256" key="4">
    <source>
        <dbReference type="ARBA" id="ARBA00022989"/>
    </source>
</evidence>
<keyword evidence="3 6" id="KW-0812">Transmembrane</keyword>
<evidence type="ECO:0000256" key="1">
    <source>
        <dbReference type="ARBA" id="ARBA00004651"/>
    </source>
</evidence>
<feature type="transmembrane region" description="Helical" evidence="6">
    <location>
        <begin position="122"/>
        <end position="144"/>
    </location>
</feature>
<evidence type="ECO:0000313" key="8">
    <source>
        <dbReference type="Proteomes" id="UP000238701"/>
    </source>
</evidence>
<sequence length="148" mass="15829">MNLCLKQTDPAPEHAAADRFYSGALGRIRHFMAAIAPLLIAAAWWKFGVRPAVGFACGCVIAYVNFYWLKRVISGFADRATGAANTQSGQGIVSRFLLRYVLMAVGAYVILTVSPASLNGLLAGLFLPVAAIACEAVYELYVAVTRGL</sequence>
<dbReference type="AlphaFoldDB" id="A0A2U3KXI1"/>
<evidence type="ECO:0000313" key="7">
    <source>
        <dbReference type="EMBL" id="SPF44365.1"/>
    </source>
</evidence>
<name>A0A2U3KXI1_9BACT</name>
<gene>
    <name evidence="7" type="primary">atpI</name>
    <name evidence="7" type="ORF">SBA1_530023</name>
</gene>
<feature type="transmembrane region" description="Helical" evidence="6">
    <location>
        <begin position="51"/>
        <end position="69"/>
    </location>
</feature>